<reference evidence="1 2" key="2">
    <citation type="journal article" date="2022" name="Mol. Ecol. Resour.">
        <title>The genomes of chicory, endive, great burdock and yacon provide insights into Asteraceae paleo-polyploidization history and plant inulin production.</title>
        <authorList>
            <person name="Fan W."/>
            <person name="Wang S."/>
            <person name="Wang H."/>
            <person name="Wang A."/>
            <person name="Jiang F."/>
            <person name="Liu H."/>
            <person name="Zhao H."/>
            <person name="Xu D."/>
            <person name="Zhang Y."/>
        </authorList>
    </citation>
    <scope>NUCLEOTIDE SEQUENCE [LARGE SCALE GENOMIC DNA]</scope>
    <source>
        <strain evidence="2">cv. Punajuju</strain>
        <tissue evidence="1">Leaves</tissue>
    </source>
</reference>
<gene>
    <name evidence="1" type="ORF">L2E82_10514</name>
</gene>
<accession>A0ACB9GAN9</accession>
<keyword evidence="2" id="KW-1185">Reference proteome</keyword>
<sequence>MKTNYRLISDLRPDITDKWQVHVMVSRTWTVYNPYTDRIYSLDLILANDNKDIFVQFLYDMKISPSYLPVNMFQHYAFDFIPFQILASRVGDDRYLTGLFVSGLQLNKYKLVTRLKENQEEMTCVLFNEYATALICMTLDQFLEKSFLEMSLLLIMDRPGRDISEALCESQNEAL</sequence>
<reference evidence="2" key="1">
    <citation type="journal article" date="2022" name="Mol. Ecol. Resour.">
        <title>The genomes of chicory, endive, great burdock and yacon provide insights into Asteraceae palaeo-polyploidization history and plant inulin production.</title>
        <authorList>
            <person name="Fan W."/>
            <person name="Wang S."/>
            <person name="Wang H."/>
            <person name="Wang A."/>
            <person name="Jiang F."/>
            <person name="Liu H."/>
            <person name="Zhao H."/>
            <person name="Xu D."/>
            <person name="Zhang Y."/>
        </authorList>
    </citation>
    <scope>NUCLEOTIDE SEQUENCE [LARGE SCALE GENOMIC DNA]</scope>
    <source>
        <strain evidence="2">cv. Punajuju</strain>
    </source>
</reference>
<protein>
    <submittedName>
        <fullName evidence="1">Uncharacterized protein</fullName>
    </submittedName>
</protein>
<evidence type="ECO:0000313" key="1">
    <source>
        <dbReference type="EMBL" id="KAI3780532.1"/>
    </source>
</evidence>
<proteinExistence type="predicted"/>
<comment type="caution">
    <text evidence="1">The sequence shown here is derived from an EMBL/GenBank/DDBJ whole genome shotgun (WGS) entry which is preliminary data.</text>
</comment>
<organism evidence="1 2">
    <name type="scientific">Cichorium intybus</name>
    <name type="common">Chicory</name>
    <dbReference type="NCBI Taxonomy" id="13427"/>
    <lineage>
        <taxon>Eukaryota</taxon>
        <taxon>Viridiplantae</taxon>
        <taxon>Streptophyta</taxon>
        <taxon>Embryophyta</taxon>
        <taxon>Tracheophyta</taxon>
        <taxon>Spermatophyta</taxon>
        <taxon>Magnoliopsida</taxon>
        <taxon>eudicotyledons</taxon>
        <taxon>Gunneridae</taxon>
        <taxon>Pentapetalae</taxon>
        <taxon>asterids</taxon>
        <taxon>campanulids</taxon>
        <taxon>Asterales</taxon>
        <taxon>Asteraceae</taxon>
        <taxon>Cichorioideae</taxon>
        <taxon>Cichorieae</taxon>
        <taxon>Cichoriinae</taxon>
        <taxon>Cichorium</taxon>
    </lineage>
</organism>
<evidence type="ECO:0000313" key="2">
    <source>
        <dbReference type="Proteomes" id="UP001055811"/>
    </source>
</evidence>
<dbReference type="Proteomes" id="UP001055811">
    <property type="component" value="Linkage Group LG02"/>
</dbReference>
<name>A0ACB9GAN9_CICIN</name>
<dbReference type="EMBL" id="CM042010">
    <property type="protein sequence ID" value="KAI3780532.1"/>
    <property type="molecule type" value="Genomic_DNA"/>
</dbReference>